<protein>
    <submittedName>
        <fullName evidence="4">Ion transporter, putative</fullName>
    </submittedName>
</protein>
<feature type="transmembrane region" description="Helical" evidence="2">
    <location>
        <begin position="182"/>
        <end position="200"/>
    </location>
</feature>
<sequence length="533" mass="59522">MIDHIESDTPSPPPVSSTPADSAVDATPYADANTPTAADPKKVKRRAFSRLALLAKPLNAVKKVVKNGTLGAKMISTHVTEILREDLNINIRYAEFPSELSRELRSLENIAAYLRWLRGILCFFGIVSFALSLAVILDDQTRLSWIILVISIIAQGVLLQTYSVKATVSGLTNPIYRKRASLWYSPYFYQMLMEMGFWLIQCPPTFEATSPVNMLGFVVFARVYTIVTYMNNSTFAYRTFCRAMSALIGVPLSNSFYIRTSLIYRKTQTISVIITCFWLTLALMYTKAEGTPYRDSMWFIFVTVGTIGYGDISPVTISGRLVAFLAWVFALICIGYAVVVVHDTIMLREHERTMYLLFRSNELTIEEPDHAARLIQQFVRYYFSKKRGDHILVQNMLAWSAQQEVDNFRRCRLLIREAAFRFHESSEYLEAQALAGLKKSASTAASLASGVATSPTSATPRYDQRNNRSIASLDSGSTPAATPRASFESASVADSSGYIHHSAADEARLASIEQRVAKLSGLLSQLSTMPPQR</sequence>
<dbReference type="Gene3D" id="1.10.287.70">
    <property type="match status" value="1"/>
</dbReference>
<dbReference type="OMA" id="FHESSEY"/>
<evidence type="ECO:0000313" key="5">
    <source>
        <dbReference type="Proteomes" id="UP000051952"/>
    </source>
</evidence>
<dbReference type="VEuPathDB" id="TriTrypDB:BSAL_04890"/>
<evidence type="ECO:0000259" key="3">
    <source>
        <dbReference type="Pfam" id="PF07885"/>
    </source>
</evidence>
<feature type="transmembrane region" description="Helical" evidence="2">
    <location>
        <begin position="270"/>
        <end position="286"/>
    </location>
</feature>
<accession>A0A0S4IWT9</accession>
<proteinExistence type="predicted"/>
<dbReference type="Pfam" id="PF07885">
    <property type="entry name" value="Ion_trans_2"/>
    <property type="match status" value="1"/>
</dbReference>
<feature type="transmembrane region" description="Helical" evidence="2">
    <location>
        <begin position="143"/>
        <end position="162"/>
    </location>
</feature>
<evidence type="ECO:0000313" key="4">
    <source>
        <dbReference type="EMBL" id="CUG05879.1"/>
    </source>
</evidence>
<feature type="transmembrane region" description="Helical" evidence="2">
    <location>
        <begin position="323"/>
        <end position="345"/>
    </location>
</feature>
<dbReference type="GO" id="GO:0016286">
    <property type="term" value="F:small conductance calcium-activated potassium channel activity"/>
    <property type="evidence" value="ECO:0007669"/>
    <property type="project" value="InterPro"/>
</dbReference>
<feature type="transmembrane region" description="Helical" evidence="2">
    <location>
        <begin position="298"/>
        <end position="317"/>
    </location>
</feature>
<keyword evidence="5" id="KW-1185">Reference proteome</keyword>
<feature type="region of interest" description="Disordered" evidence="1">
    <location>
        <begin position="1"/>
        <end position="41"/>
    </location>
</feature>
<keyword evidence="2" id="KW-1133">Transmembrane helix</keyword>
<gene>
    <name evidence="4" type="ORF">BSAL_04890</name>
</gene>
<dbReference type="EMBL" id="CYKH01000548">
    <property type="protein sequence ID" value="CUG05879.1"/>
    <property type="molecule type" value="Genomic_DNA"/>
</dbReference>
<dbReference type="Proteomes" id="UP000051952">
    <property type="component" value="Unassembled WGS sequence"/>
</dbReference>
<keyword evidence="2" id="KW-0812">Transmembrane</keyword>
<evidence type="ECO:0000256" key="1">
    <source>
        <dbReference type="SAM" id="MobiDB-lite"/>
    </source>
</evidence>
<dbReference type="PANTHER" id="PTHR10153">
    <property type="entry name" value="SMALL CONDUCTANCE CALCIUM-ACTIVATED POTASSIUM CHANNEL"/>
    <property type="match status" value="1"/>
</dbReference>
<dbReference type="GO" id="GO:0016020">
    <property type="term" value="C:membrane"/>
    <property type="evidence" value="ECO:0007669"/>
    <property type="project" value="InterPro"/>
</dbReference>
<feature type="domain" description="Potassium channel" evidence="3">
    <location>
        <begin position="273"/>
        <end position="344"/>
    </location>
</feature>
<evidence type="ECO:0000256" key="2">
    <source>
        <dbReference type="SAM" id="Phobius"/>
    </source>
</evidence>
<feature type="transmembrane region" description="Helical" evidence="2">
    <location>
        <begin position="116"/>
        <end position="137"/>
    </location>
</feature>
<keyword evidence="2" id="KW-0472">Membrane</keyword>
<dbReference type="InterPro" id="IPR015449">
    <property type="entry name" value="K_chnl_Ca-activ_SK"/>
</dbReference>
<feature type="compositionally biased region" description="Polar residues" evidence="1">
    <location>
        <begin position="467"/>
        <end position="480"/>
    </location>
</feature>
<dbReference type="SUPFAM" id="SSF81324">
    <property type="entry name" value="Voltage-gated potassium channels"/>
    <property type="match status" value="1"/>
</dbReference>
<name>A0A0S4IWT9_BODSA</name>
<dbReference type="OrthoDB" id="73653at2759"/>
<feature type="region of interest" description="Disordered" evidence="1">
    <location>
        <begin position="448"/>
        <end position="484"/>
    </location>
</feature>
<feature type="transmembrane region" description="Helical" evidence="2">
    <location>
        <begin position="212"/>
        <end position="231"/>
    </location>
</feature>
<organism evidence="4 5">
    <name type="scientific">Bodo saltans</name>
    <name type="common">Flagellated protozoan</name>
    <dbReference type="NCBI Taxonomy" id="75058"/>
    <lineage>
        <taxon>Eukaryota</taxon>
        <taxon>Discoba</taxon>
        <taxon>Euglenozoa</taxon>
        <taxon>Kinetoplastea</taxon>
        <taxon>Metakinetoplastina</taxon>
        <taxon>Eubodonida</taxon>
        <taxon>Bodonidae</taxon>
        <taxon>Bodo</taxon>
    </lineage>
</organism>
<dbReference type="InterPro" id="IPR013099">
    <property type="entry name" value="K_chnl_dom"/>
</dbReference>
<reference evidence="5" key="1">
    <citation type="submission" date="2015-09" db="EMBL/GenBank/DDBJ databases">
        <authorList>
            <consortium name="Pathogen Informatics"/>
        </authorList>
    </citation>
    <scope>NUCLEOTIDE SEQUENCE [LARGE SCALE GENOMIC DNA]</scope>
    <source>
        <strain evidence="5">Lake Konstanz</strain>
    </source>
</reference>
<dbReference type="AlphaFoldDB" id="A0A0S4IWT9"/>